<sequence>MSFASPPASQSTTPKPAAPAVAAPPPATDPFAAFMSQSAGKQPAAAEDDEWNFSSALPESSPQQLPKEHRGTIADGSIRAEFLANRATASSPAIDMLFSFSNNTAQPHFRAPFPARRDKANEDTQGYELKLKPQTGRDLAPKQSKGVTQQVAIHHAAGAAAQKVASAKLRWRAAYKVGGEQKAETGEIAEFSIA</sequence>
<dbReference type="EMBL" id="JANAKD010002881">
    <property type="protein sequence ID" value="KAJ3472752.1"/>
    <property type="molecule type" value="Genomic_DNA"/>
</dbReference>
<gene>
    <name evidence="1" type="ORF">NLG97_g10742</name>
</gene>
<dbReference type="Proteomes" id="UP001148737">
    <property type="component" value="Unassembled WGS sequence"/>
</dbReference>
<accession>A0ACC1QCW7</accession>
<reference evidence="1" key="1">
    <citation type="submission" date="2022-07" db="EMBL/GenBank/DDBJ databases">
        <title>Genome Sequence of Lecanicillium saksenae.</title>
        <authorList>
            <person name="Buettner E."/>
        </authorList>
    </citation>
    <scope>NUCLEOTIDE SEQUENCE</scope>
    <source>
        <strain evidence="1">VT-O1</strain>
    </source>
</reference>
<proteinExistence type="predicted"/>
<name>A0ACC1QCW7_9HYPO</name>
<keyword evidence="2" id="KW-1185">Reference proteome</keyword>
<protein>
    <submittedName>
        <fullName evidence="1">Uncharacterized protein</fullName>
    </submittedName>
</protein>
<evidence type="ECO:0000313" key="1">
    <source>
        <dbReference type="EMBL" id="KAJ3472752.1"/>
    </source>
</evidence>
<organism evidence="1 2">
    <name type="scientific">Lecanicillium saksenae</name>
    <dbReference type="NCBI Taxonomy" id="468837"/>
    <lineage>
        <taxon>Eukaryota</taxon>
        <taxon>Fungi</taxon>
        <taxon>Dikarya</taxon>
        <taxon>Ascomycota</taxon>
        <taxon>Pezizomycotina</taxon>
        <taxon>Sordariomycetes</taxon>
        <taxon>Hypocreomycetidae</taxon>
        <taxon>Hypocreales</taxon>
        <taxon>Cordycipitaceae</taxon>
        <taxon>Lecanicillium</taxon>
    </lineage>
</organism>
<comment type="caution">
    <text evidence="1">The sequence shown here is derived from an EMBL/GenBank/DDBJ whole genome shotgun (WGS) entry which is preliminary data.</text>
</comment>
<evidence type="ECO:0000313" key="2">
    <source>
        <dbReference type="Proteomes" id="UP001148737"/>
    </source>
</evidence>